<dbReference type="SUPFAM" id="SSF46689">
    <property type="entry name" value="Homeodomain-like"/>
    <property type="match status" value="1"/>
</dbReference>
<dbReference type="RefSeq" id="WP_110460697.1">
    <property type="nucleotide sequence ID" value="NZ_QKMR01000003.1"/>
</dbReference>
<keyword evidence="1" id="KW-0805">Transcription regulation</keyword>
<dbReference type="InterPro" id="IPR001647">
    <property type="entry name" value="HTH_TetR"/>
</dbReference>
<dbReference type="GO" id="GO:0003700">
    <property type="term" value="F:DNA-binding transcription factor activity"/>
    <property type="evidence" value="ECO:0007669"/>
    <property type="project" value="TreeGrafter"/>
</dbReference>
<evidence type="ECO:0000259" key="5">
    <source>
        <dbReference type="PROSITE" id="PS50977"/>
    </source>
</evidence>
<dbReference type="Pfam" id="PF00440">
    <property type="entry name" value="TetR_N"/>
    <property type="match status" value="1"/>
</dbReference>
<dbReference type="EMBL" id="QKMR01000003">
    <property type="protein sequence ID" value="PYG89399.1"/>
    <property type="molecule type" value="Genomic_DNA"/>
</dbReference>
<dbReference type="PROSITE" id="PS50977">
    <property type="entry name" value="HTH_TETR_2"/>
    <property type="match status" value="1"/>
</dbReference>
<feature type="DNA-binding region" description="H-T-H motif" evidence="4">
    <location>
        <begin position="29"/>
        <end position="48"/>
    </location>
</feature>
<evidence type="ECO:0000313" key="6">
    <source>
        <dbReference type="EMBL" id="PYG89399.1"/>
    </source>
</evidence>
<accession>A0A318Y1S3</accession>
<gene>
    <name evidence="6" type="ORF">LY28_00618</name>
</gene>
<dbReference type="PRINTS" id="PR00455">
    <property type="entry name" value="HTHTETR"/>
</dbReference>
<name>A0A318Y1S3_9FIRM</name>
<dbReference type="Gene3D" id="1.10.357.10">
    <property type="entry name" value="Tetracycline Repressor, domain 2"/>
    <property type="match status" value="1"/>
</dbReference>
<proteinExistence type="predicted"/>
<reference evidence="6 7" key="1">
    <citation type="submission" date="2018-06" db="EMBL/GenBank/DDBJ databases">
        <title>Genomic Encyclopedia of Type Strains, Phase I: the one thousand microbial genomes (KMG-I) project.</title>
        <authorList>
            <person name="Kyrpides N."/>
        </authorList>
    </citation>
    <scope>NUCLEOTIDE SEQUENCE [LARGE SCALE GENOMIC DNA]</scope>
    <source>
        <strain evidence="6 7">DSM 19573</strain>
    </source>
</reference>
<evidence type="ECO:0000256" key="3">
    <source>
        <dbReference type="ARBA" id="ARBA00023163"/>
    </source>
</evidence>
<dbReference type="PANTHER" id="PTHR30055">
    <property type="entry name" value="HTH-TYPE TRANSCRIPTIONAL REGULATOR RUTR"/>
    <property type="match status" value="1"/>
</dbReference>
<dbReference type="Proteomes" id="UP000248132">
    <property type="component" value="Unassembled WGS sequence"/>
</dbReference>
<dbReference type="PANTHER" id="PTHR30055:SF234">
    <property type="entry name" value="HTH-TYPE TRANSCRIPTIONAL REGULATOR BETI"/>
    <property type="match status" value="1"/>
</dbReference>
<sequence length="204" mass="23489">MSLNSQLTRKRILECARKEFMEHGYQKANMRHIAELAEVTTGAMYNHFANKSVLFDALVQVPAEEMLYRFRSMHLDVKKVLPGLTSGHMRETAYAGTDWMLNYIYENMLAFRLIFCRSEGTRWASYLEELIAVEEQAYRIYCDALGKNGHQIKDMFLHINASSGFQYLVEIVSHDLPYEQAVAVMDSAKRFGMAGWQEILGLSP</sequence>
<dbReference type="InterPro" id="IPR009057">
    <property type="entry name" value="Homeodomain-like_sf"/>
</dbReference>
<dbReference type="GO" id="GO:0000976">
    <property type="term" value="F:transcription cis-regulatory region binding"/>
    <property type="evidence" value="ECO:0007669"/>
    <property type="project" value="TreeGrafter"/>
</dbReference>
<protein>
    <submittedName>
        <fullName evidence="6">TetR family transcriptional regulator</fullName>
    </submittedName>
</protein>
<dbReference type="InterPro" id="IPR050109">
    <property type="entry name" value="HTH-type_TetR-like_transc_reg"/>
</dbReference>
<keyword evidence="3" id="KW-0804">Transcription</keyword>
<keyword evidence="2 4" id="KW-0238">DNA-binding</keyword>
<comment type="caution">
    <text evidence="6">The sequence shown here is derived from an EMBL/GenBank/DDBJ whole genome shotgun (WGS) entry which is preliminary data.</text>
</comment>
<keyword evidence="7" id="KW-1185">Reference proteome</keyword>
<evidence type="ECO:0000313" key="7">
    <source>
        <dbReference type="Proteomes" id="UP000248132"/>
    </source>
</evidence>
<dbReference type="AlphaFoldDB" id="A0A318Y1S3"/>
<evidence type="ECO:0000256" key="2">
    <source>
        <dbReference type="ARBA" id="ARBA00023125"/>
    </source>
</evidence>
<feature type="domain" description="HTH tetR-type" evidence="5">
    <location>
        <begin position="6"/>
        <end position="66"/>
    </location>
</feature>
<evidence type="ECO:0000256" key="4">
    <source>
        <dbReference type="PROSITE-ProRule" id="PRU00335"/>
    </source>
</evidence>
<organism evidence="6 7">
    <name type="scientific">Ruminiclostridium sufflavum DSM 19573</name>
    <dbReference type="NCBI Taxonomy" id="1121337"/>
    <lineage>
        <taxon>Bacteria</taxon>
        <taxon>Bacillati</taxon>
        <taxon>Bacillota</taxon>
        <taxon>Clostridia</taxon>
        <taxon>Eubacteriales</taxon>
        <taxon>Oscillospiraceae</taxon>
        <taxon>Ruminiclostridium</taxon>
    </lineage>
</organism>
<evidence type="ECO:0000256" key="1">
    <source>
        <dbReference type="ARBA" id="ARBA00023015"/>
    </source>
</evidence>
<dbReference type="OrthoDB" id="494991at2"/>